<reference evidence="2" key="1">
    <citation type="submission" date="2024-07" db="EMBL/GenBank/DDBJ databases">
        <title>Two chromosome-level genome assemblies of Korean endemic species Abeliophyllum distichum and Forsythia ovata (Oleaceae).</title>
        <authorList>
            <person name="Jang H."/>
        </authorList>
    </citation>
    <scope>NUCLEOTIDE SEQUENCE [LARGE SCALE GENOMIC DNA]</scope>
</reference>
<name>A0ABD1U492_9LAMI</name>
<proteinExistence type="predicted"/>
<dbReference type="Proteomes" id="UP001604277">
    <property type="component" value="Unassembled WGS sequence"/>
</dbReference>
<keyword evidence="2" id="KW-1185">Reference proteome</keyword>
<evidence type="ECO:0000313" key="1">
    <source>
        <dbReference type="EMBL" id="KAL2519814.1"/>
    </source>
</evidence>
<evidence type="ECO:0000313" key="2">
    <source>
        <dbReference type="Proteomes" id="UP001604277"/>
    </source>
</evidence>
<gene>
    <name evidence="1" type="ORF">Fot_23737</name>
</gene>
<accession>A0ABD1U492</accession>
<dbReference type="EMBL" id="JBFOLJ010000007">
    <property type="protein sequence ID" value="KAL2519814.1"/>
    <property type="molecule type" value="Genomic_DNA"/>
</dbReference>
<protein>
    <submittedName>
        <fullName evidence="1">Uncharacterized protein</fullName>
    </submittedName>
</protein>
<dbReference type="AlphaFoldDB" id="A0ABD1U492"/>
<organism evidence="1 2">
    <name type="scientific">Forsythia ovata</name>
    <dbReference type="NCBI Taxonomy" id="205694"/>
    <lineage>
        <taxon>Eukaryota</taxon>
        <taxon>Viridiplantae</taxon>
        <taxon>Streptophyta</taxon>
        <taxon>Embryophyta</taxon>
        <taxon>Tracheophyta</taxon>
        <taxon>Spermatophyta</taxon>
        <taxon>Magnoliopsida</taxon>
        <taxon>eudicotyledons</taxon>
        <taxon>Gunneridae</taxon>
        <taxon>Pentapetalae</taxon>
        <taxon>asterids</taxon>
        <taxon>lamiids</taxon>
        <taxon>Lamiales</taxon>
        <taxon>Oleaceae</taxon>
        <taxon>Forsythieae</taxon>
        <taxon>Forsythia</taxon>
    </lineage>
</organism>
<sequence>MLLVDYSEKYDSMQSEWKTSSTNLENILGLLIVEKERKCNSNTMNEENKRHDIEGGRDLLGYISWLTWLASALRSAYTEGTPRHGKNSKTIKPHSNTISILIT</sequence>
<comment type="caution">
    <text evidence="1">The sequence shown here is derived from an EMBL/GenBank/DDBJ whole genome shotgun (WGS) entry which is preliminary data.</text>
</comment>